<feature type="transmembrane region" description="Helical" evidence="1">
    <location>
        <begin position="133"/>
        <end position="150"/>
    </location>
</feature>
<dbReference type="Proteomes" id="UP000697710">
    <property type="component" value="Unassembled WGS sequence"/>
</dbReference>
<feature type="transmembrane region" description="Helical" evidence="1">
    <location>
        <begin position="185"/>
        <end position="209"/>
    </location>
</feature>
<keyword evidence="1" id="KW-1133">Transmembrane helix</keyword>
<feature type="transmembrane region" description="Helical" evidence="1">
    <location>
        <begin position="702"/>
        <end position="721"/>
    </location>
</feature>
<feature type="transmembrane region" description="Helical" evidence="1">
    <location>
        <begin position="1036"/>
        <end position="1058"/>
    </location>
</feature>
<feature type="transmembrane region" description="Helical" evidence="1">
    <location>
        <begin position="868"/>
        <end position="896"/>
    </location>
</feature>
<dbReference type="PANTHER" id="PTHR32063">
    <property type="match status" value="1"/>
</dbReference>
<proteinExistence type="predicted"/>
<accession>A0A956M0T1</accession>
<feature type="transmembrane region" description="Helical" evidence="1">
    <location>
        <begin position="754"/>
        <end position="775"/>
    </location>
</feature>
<reference evidence="2" key="2">
    <citation type="journal article" date="2021" name="Microbiome">
        <title>Successional dynamics and alternative stable states in a saline activated sludge microbial community over 9 years.</title>
        <authorList>
            <person name="Wang Y."/>
            <person name="Ye J."/>
            <person name="Ju F."/>
            <person name="Liu L."/>
            <person name="Boyd J.A."/>
            <person name="Deng Y."/>
            <person name="Parks D.H."/>
            <person name="Jiang X."/>
            <person name="Yin X."/>
            <person name="Woodcroft B.J."/>
            <person name="Tyson G.W."/>
            <person name="Hugenholtz P."/>
            <person name="Polz M.F."/>
            <person name="Zhang T."/>
        </authorList>
    </citation>
    <scope>NUCLEOTIDE SEQUENCE</scope>
    <source>
        <strain evidence="2">HKST-UBA01</strain>
    </source>
</reference>
<dbReference type="Gene3D" id="3.30.70.1440">
    <property type="entry name" value="Multidrug efflux transporter AcrB pore domain"/>
    <property type="match status" value="1"/>
</dbReference>
<feature type="transmembrane region" description="Helical" evidence="1">
    <location>
        <begin position="835"/>
        <end position="856"/>
    </location>
</feature>
<protein>
    <submittedName>
        <fullName evidence="2">Efflux RND transporter permease subunit</fullName>
    </submittedName>
</protein>
<feature type="transmembrane region" description="Helical" evidence="1">
    <location>
        <begin position="289"/>
        <end position="317"/>
    </location>
</feature>
<reference evidence="2" key="1">
    <citation type="submission" date="2020-04" db="EMBL/GenBank/DDBJ databases">
        <authorList>
            <person name="Zhang T."/>
        </authorList>
    </citation>
    <scope>NUCLEOTIDE SEQUENCE</scope>
    <source>
        <strain evidence="2">HKST-UBA01</strain>
    </source>
</reference>
<dbReference type="AlphaFoldDB" id="A0A956M0T1"/>
<feature type="transmembrane region" description="Helical" evidence="1">
    <location>
        <begin position="728"/>
        <end position="748"/>
    </location>
</feature>
<dbReference type="GO" id="GO:0042910">
    <property type="term" value="F:xenobiotic transmembrane transporter activity"/>
    <property type="evidence" value="ECO:0007669"/>
    <property type="project" value="TreeGrafter"/>
</dbReference>
<dbReference type="InterPro" id="IPR001036">
    <property type="entry name" value="Acrflvin-R"/>
</dbReference>
<feature type="transmembrane region" description="Helical" evidence="1">
    <location>
        <begin position="908"/>
        <end position="930"/>
    </location>
</feature>
<dbReference type="Gene3D" id="3.30.70.1430">
    <property type="entry name" value="Multidrug efflux transporter AcrB pore domain"/>
    <property type="match status" value="1"/>
</dbReference>
<dbReference type="SUPFAM" id="SSF82866">
    <property type="entry name" value="Multidrug efflux transporter AcrB transmembrane domain"/>
    <property type="match status" value="2"/>
</dbReference>
<evidence type="ECO:0000256" key="1">
    <source>
        <dbReference type="SAM" id="Phobius"/>
    </source>
</evidence>
<keyword evidence="1" id="KW-0812">Transmembrane</keyword>
<feature type="transmembrane region" description="Helical" evidence="1">
    <location>
        <begin position="369"/>
        <end position="386"/>
    </location>
</feature>
<dbReference type="GO" id="GO:0005886">
    <property type="term" value="C:plasma membrane"/>
    <property type="evidence" value="ECO:0007669"/>
    <property type="project" value="TreeGrafter"/>
</dbReference>
<dbReference type="Gene3D" id="3.30.70.1320">
    <property type="entry name" value="Multidrug efflux transporter AcrB pore domain like"/>
    <property type="match status" value="1"/>
</dbReference>
<feature type="transmembrane region" description="Helical" evidence="1">
    <location>
        <begin position="157"/>
        <end position="179"/>
    </location>
</feature>
<dbReference type="Gene3D" id="1.20.1640.10">
    <property type="entry name" value="Multidrug efflux transporter AcrB transmembrane domain"/>
    <property type="match status" value="3"/>
</dbReference>
<evidence type="ECO:0000313" key="3">
    <source>
        <dbReference type="Proteomes" id="UP000697710"/>
    </source>
</evidence>
<dbReference type="Pfam" id="PF00873">
    <property type="entry name" value="ACR_tran"/>
    <property type="match status" value="3"/>
</dbReference>
<sequence length="1068" mass="117299">ADVVFAALDQLDDLSGAGTVRTAGLERLVSVRQPVDLRTIEEAVVARRGGRTYRLGELASVRQEYEDPQYFVRANGKNVVQISVEKRSGANTVGVSRDLRAALPHIEQQVPFEVSFHINADQGKDLEEKLIELVERSAAILALLFILLALSLRQVRLTGIVIASIFFAIVISLSLFYFFRLSVNFITISGLTVCFGMILDNSILVLDSIHRRIDGFRWRSANRKAGRRAPEREPDGAEENELSHAAKLRVAIGAILAGTREVTFPIIATTATTVVAFVSFIFLSGRLSLYYVPLAVSVATAMIASLFVAFAWLPVVLQQGWVRGFVRRSVDGPRQTIDDDELAREVEPPPDLGARPPFVERLFQGFQHAWIPITLGTLVLIGWTTLDVYRTKVLKGGFWQIPDPQELFLYLEMPAGTDVEVTSQTLLDFESLLDPVPEGCRVQSTSFGNQAVVRIDFEDELLATHYPLYYRELLVEQADKTGGTSIFIRGFSQQPYFKGTFGGSGLNSLIKITGYNSKTLREIADKTLAQAERSRRVRNARITSGERFSRANQEEVVLSIDRDKLAQYDLSMPRVIGDVRRLLGVDIPWRMRIEGDQELVQLVYEDAESIEYSELADRVIQSPGGEKVRLGDLVTLQVERSAGDIIRDGQRYALQVNWEYVGTDRMRSSYLKGILDGIQLPYGYAAEEAEQQFFTQEEEEELTLMIVLAAMFIFMVLAALFESIALPLLVMSALPMSLVGVFLIFWLTSSSFDSSARIGLVLLFGVVVNNAILLVSRFRHEAQRILAVSTVGDPGARAALFPGLRKELGGSDLGVFPPGRREALLRRAVAAGTHVRLRSILLTSGTTIVGLLPLLLFRDTSEGRDIWVNLALCSIGGLASSTILILLVLPAAYYGAVRLGWSPRVQTGVRVGLAAGTIAVLTDLLLLLFGPDLERAAFFGGSWSRVVPELAPNLPLALALLAVAGACLVFRHRRHLMSFRDGLLTGLCATVVSAVIYQTYALLVANLAGTEIVARWTARGLGLAGRLVSLLANDHAVAPSIPLLAVGIVASALLALVLRRSLSQARVE</sequence>
<gene>
    <name evidence="2" type="ORF">KC729_12385</name>
</gene>
<dbReference type="InterPro" id="IPR027463">
    <property type="entry name" value="AcrB_DN_DC_subdom"/>
</dbReference>
<dbReference type="EMBL" id="JAGQHR010000394">
    <property type="protein sequence ID" value="MCA9728477.1"/>
    <property type="molecule type" value="Genomic_DNA"/>
</dbReference>
<feature type="transmembrane region" description="Helical" evidence="1">
    <location>
        <begin position="262"/>
        <end position="283"/>
    </location>
</feature>
<name>A0A956M0T1_UNCEI</name>
<keyword evidence="1" id="KW-0472">Membrane</keyword>
<feature type="transmembrane region" description="Helical" evidence="1">
    <location>
        <begin position="950"/>
        <end position="970"/>
    </location>
</feature>
<dbReference type="PANTHER" id="PTHR32063:SF0">
    <property type="entry name" value="SWARMING MOTILITY PROTEIN SWRC"/>
    <property type="match status" value="1"/>
</dbReference>
<organism evidence="2 3">
    <name type="scientific">Eiseniibacteriota bacterium</name>
    <dbReference type="NCBI Taxonomy" id="2212470"/>
    <lineage>
        <taxon>Bacteria</taxon>
        <taxon>Candidatus Eiseniibacteriota</taxon>
    </lineage>
</organism>
<evidence type="ECO:0000313" key="2">
    <source>
        <dbReference type="EMBL" id="MCA9728477.1"/>
    </source>
</evidence>
<feature type="non-terminal residue" evidence="2">
    <location>
        <position position="1"/>
    </location>
</feature>
<feature type="transmembrane region" description="Helical" evidence="1">
    <location>
        <begin position="982"/>
        <end position="1000"/>
    </location>
</feature>
<dbReference type="SUPFAM" id="SSF82714">
    <property type="entry name" value="Multidrug efflux transporter AcrB TolC docking domain, DN and DC subdomains"/>
    <property type="match status" value="1"/>
</dbReference>
<dbReference type="Gene3D" id="3.30.2090.10">
    <property type="entry name" value="Multidrug efflux transporter AcrB TolC docking domain, DN and DC subdomains"/>
    <property type="match status" value="2"/>
</dbReference>
<comment type="caution">
    <text evidence="2">The sequence shown here is derived from an EMBL/GenBank/DDBJ whole genome shotgun (WGS) entry which is preliminary data.</text>
</comment>